<keyword evidence="1" id="KW-1185">Reference proteome</keyword>
<protein>
    <submittedName>
        <fullName evidence="2">Uncharacterized protein</fullName>
    </submittedName>
</protein>
<sequence length="95" mass="10593">MWSDKSFSEIRTRVLHGRPTATLMNEPGRAWAGEKVSGSWAGDIRDGTGIRVRDLGYPSIFSSPSPACQEFQVRVGPVKNKLSSLIRRAEYEPKD</sequence>
<evidence type="ECO:0000313" key="2">
    <source>
        <dbReference type="WBParaSite" id="nRc.2.0.1.t37883-RA"/>
    </source>
</evidence>
<reference evidence="2" key="1">
    <citation type="submission" date="2022-11" db="UniProtKB">
        <authorList>
            <consortium name="WormBaseParasite"/>
        </authorList>
    </citation>
    <scope>IDENTIFICATION</scope>
</reference>
<dbReference type="WBParaSite" id="nRc.2.0.1.t37883-RA">
    <property type="protein sequence ID" value="nRc.2.0.1.t37883-RA"/>
    <property type="gene ID" value="nRc.2.0.1.g37883"/>
</dbReference>
<dbReference type="AlphaFoldDB" id="A0A915KGD9"/>
<organism evidence="1 2">
    <name type="scientific">Romanomermis culicivorax</name>
    <name type="common">Nematode worm</name>
    <dbReference type="NCBI Taxonomy" id="13658"/>
    <lineage>
        <taxon>Eukaryota</taxon>
        <taxon>Metazoa</taxon>
        <taxon>Ecdysozoa</taxon>
        <taxon>Nematoda</taxon>
        <taxon>Enoplea</taxon>
        <taxon>Dorylaimia</taxon>
        <taxon>Mermithida</taxon>
        <taxon>Mermithoidea</taxon>
        <taxon>Mermithidae</taxon>
        <taxon>Romanomermis</taxon>
    </lineage>
</organism>
<dbReference type="Proteomes" id="UP000887565">
    <property type="component" value="Unplaced"/>
</dbReference>
<evidence type="ECO:0000313" key="1">
    <source>
        <dbReference type="Proteomes" id="UP000887565"/>
    </source>
</evidence>
<accession>A0A915KGD9</accession>
<name>A0A915KGD9_ROMCU</name>
<proteinExistence type="predicted"/>